<feature type="transmembrane region" description="Helical" evidence="1">
    <location>
        <begin position="136"/>
        <end position="153"/>
    </location>
</feature>
<feature type="transmembrane region" description="Helical" evidence="1">
    <location>
        <begin position="409"/>
        <end position="433"/>
    </location>
</feature>
<keyword evidence="5" id="KW-1185">Reference proteome</keyword>
<reference evidence="2 4" key="1">
    <citation type="submission" date="2020-06" db="EMBL/GenBank/DDBJ databases">
        <title>Anoxygenic phototrophic Chloroflexota member uses a Type I reaction center.</title>
        <authorList>
            <person name="Tsuji J.M."/>
            <person name="Shaw N.A."/>
            <person name="Nagashima S."/>
            <person name="Venkiteswaran J."/>
            <person name="Schiff S.L."/>
            <person name="Hanada S."/>
            <person name="Tank M."/>
            <person name="Neufeld J.D."/>
        </authorList>
    </citation>
    <scope>NUCLEOTIDE SEQUENCE [LARGE SCALE GENOMIC DNA]</scope>
    <source>
        <strain evidence="2">L227-S17</strain>
    </source>
</reference>
<evidence type="ECO:0008006" key="6">
    <source>
        <dbReference type="Google" id="ProtNLM"/>
    </source>
</evidence>
<evidence type="ECO:0000313" key="3">
    <source>
        <dbReference type="EMBL" id="WJW66509.1"/>
    </source>
</evidence>
<organism evidence="2 4">
    <name type="scientific">Candidatus Chlorohelix allophototropha</name>
    <dbReference type="NCBI Taxonomy" id="3003348"/>
    <lineage>
        <taxon>Bacteria</taxon>
        <taxon>Bacillati</taxon>
        <taxon>Chloroflexota</taxon>
        <taxon>Chloroflexia</taxon>
        <taxon>Candidatus Chloroheliales</taxon>
        <taxon>Candidatus Chloroheliaceae</taxon>
        <taxon>Candidatus Chlorohelix</taxon>
    </lineage>
</organism>
<dbReference type="EMBL" id="CP128399">
    <property type="protein sequence ID" value="WJW66509.1"/>
    <property type="molecule type" value="Genomic_DNA"/>
</dbReference>
<protein>
    <recommendedName>
        <fullName evidence="6">Glycosyltransferase RgtA/B/C/D-like domain-containing protein</fullName>
    </recommendedName>
</protein>
<gene>
    <name evidence="2" type="ORF">HXX08_01960</name>
    <name evidence="3" type="ORF">OZ401_002312</name>
</gene>
<keyword evidence="1" id="KW-0812">Transmembrane</keyword>
<evidence type="ECO:0000313" key="4">
    <source>
        <dbReference type="Proteomes" id="UP000521676"/>
    </source>
</evidence>
<proteinExistence type="predicted"/>
<evidence type="ECO:0000256" key="1">
    <source>
        <dbReference type="SAM" id="Phobius"/>
    </source>
</evidence>
<dbReference type="EMBL" id="JACATZ010000001">
    <property type="protein sequence ID" value="NWJ44620.1"/>
    <property type="molecule type" value="Genomic_DNA"/>
</dbReference>
<feature type="transmembrane region" description="Helical" evidence="1">
    <location>
        <begin position="189"/>
        <end position="205"/>
    </location>
</feature>
<dbReference type="Proteomes" id="UP001431572">
    <property type="component" value="Chromosome 1"/>
</dbReference>
<dbReference type="RefSeq" id="WP_341468397.1">
    <property type="nucleotide sequence ID" value="NZ_CP128399.1"/>
</dbReference>
<evidence type="ECO:0000313" key="2">
    <source>
        <dbReference type="EMBL" id="NWJ44620.1"/>
    </source>
</evidence>
<feature type="transmembrane region" description="Helical" evidence="1">
    <location>
        <begin position="21"/>
        <end position="41"/>
    </location>
</feature>
<dbReference type="Proteomes" id="UP000521676">
    <property type="component" value="Unassembled WGS sequence"/>
</dbReference>
<keyword evidence="1" id="KW-0472">Membrane</keyword>
<keyword evidence="1" id="KW-1133">Transmembrane helix</keyword>
<evidence type="ECO:0000313" key="5">
    <source>
        <dbReference type="Proteomes" id="UP001431572"/>
    </source>
</evidence>
<feature type="transmembrane region" description="Helical" evidence="1">
    <location>
        <begin position="240"/>
        <end position="263"/>
    </location>
</feature>
<reference evidence="3" key="2">
    <citation type="journal article" date="2024" name="Nature">
        <title>Anoxygenic phototroph of the Chloroflexota uses a type I reaction centre.</title>
        <authorList>
            <person name="Tsuji J.M."/>
            <person name="Shaw N.A."/>
            <person name="Nagashima S."/>
            <person name="Venkiteswaran J.J."/>
            <person name="Schiff S.L."/>
            <person name="Watanabe T."/>
            <person name="Fukui M."/>
            <person name="Hanada S."/>
            <person name="Tank M."/>
            <person name="Neufeld J.D."/>
        </authorList>
    </citation>
    <scope>NUCLEOTIDE SEQUENCE</scope>
    <source>
        <strain evidence="3">L227-S17</strain>
    </source>
</reference>
<feature type="transmembrane region" description="Helical" evidence="1">
    <location>
        <begin position="314"/>
        <end position="337"/>
    </location>
</feature>
<name>A0A8T7LZ23_9CHLR</name>
<feature type="transmembrane region" description="Helical" evidence="1">
    <location>
        <begin position="107"/>
        <end position="129"/>
    </location>
</feature>
<accession>A0A8T7LZ23</accession>
<feature type="transmembrane region" description="Helical" evidence="1">
    <location>
        <begin position="445"/>
        <end position="462"/>
    </location>
</feature>
<sequence>MARSFAIKTKNFLLHPDALSFYFFLFVSFFIMYPLSAYMAVSTVTEGDSLLQMWSMRWTIHSLTIDPANLFNANLFYPYTNSLAFADAMIAPALQAMPIFFLSGNIVLSYNVLTWFSFALSGWAMYLLVKDISGSRLGGLVAGMVFAFAPYRIGRISQLNVLSTQWLPLCFLLLRRLVLQDSGSFKLAIKRDWWLVAGFVFFYTLTAYSTFYYLLYTAPVFAVFVMLLQLSTKRLPSPALLLKLVLGLGLVGLLVLPVAFPYFEVTSLQSAERTRSEAQQFSANYRFYLATTDNNLFWGNTLSRFGGTGGERKLFPGALGLVFGTIGLVCPLVYGFLRRRKKEFSVVDEPTPIKQLRREGWVWFGVALFALLMSFGPALKAWGAEIPMPYGFFFDYVPGWKGLRAVMRYGLFVTLVVAVLAGMGVAFLAAGVTLWQRFSRNVRRFSPFGLMAILLFGAFWEYHSEITYINPKILPNPPRVYSWLAQPENSGAVIELPFPRDPRNSPAIRNFYSLSNFQPLVGGMSGYVPPVYGDMRDITDNFPSKESLALLQGMGIRWVVYHLNDENTPLPSGAWDKIESRIKSTKELMQAADFSTDKIKVYELAADPWMLNLARSIPTGSNVITSDYRRTQPATIEFTQTIFQRFGHKLYGNDRVGYRFPSSPPTGTAVDYGLFGADEDPSPYGFSATDEVWSGNGLKFYKRKEPSLVAYDVGRAASLRDYATLKGQLELEIGKNEVKFNGNSVGKGKTASGASSYLNLTLATFYPQKAIIRQGNREITLNLATGLTNWRSSNLNAGEKISLEPSPGQSLQLSRVELLDATSQNTEALSPASGNPAILNTTSRQDGDKFISNFEILTPSLSAETPGKYTLTLDVYRRPWGTHPSGHFGNWSIALPGSQTARKVEFTFDPKRQETSVTVDGNRVDMGAEVIRPGDGDWAVFIALWRNDPQNPTLNTQVGVARLYEFSLEGQRLSDITMLPDRPLFFLPPLK</sequence>
<dbReference type="AlphaFoldDB" id="A0A8T7LZ23"/>
<feature type="transmembrane region" description="Helical" evidence="1">
    <location>
        <begin position="361"/>
        <end position="379"/>
    </location>
</feature>